<evidence type="ECO:0000313" key="1">
    <source>
        <dbReference type="EMBL" id="CAB4749989.1"/>
    </source>
</evidence>
<name>A0A6J6TUR0_9ZZZZ</name>
<organism evidence="1">
    <name type="scientific">freshwater metagenome</name>
    <dbReference type="NCBI Taxonomy" id="449393"/>
    <lineage>
        <taxon>unclassified sequences</taxon>
        <taxon>metagenomes</taxon>
        <taxon>ecological metagenomes</taxon>
    </lineage>
</organism>
<proteinExistence type="predicted"/>
<accession>A0A6J6TUR0</accession>
<gene>
    <name evidence="1" type="ORF">UFOPK2816_00777</name>
</gene>
<dbReference type="EMBL" id="CAEZZB010000097">
    <property type="protein sequence ID" value="CAB4749989.1"/>
    <property type="molecule type" value="Genomic_DNA"/>
</dbReference>
<protein>
    <submittedName>
        <fullName evidence="1">Unannotated protein</fullName>
    </submittedName>
</protein>
<sequence>MPPVALVTVPVTFPADKVKVKVLLAAILTTASQRPVALVTTISLLVSIKHDVAVPKPAPVLFGYAVIL</sequence>
<reference evidence="1" key="1">
    <citation type="submission" date="2020-05" db="EMBL/GenBank/DDBJ databases">
        <authorList>
            <person name="Chiriac C."/>
            <person name="Salcher M."/>
            <person name="Ghai R."/>
            <person name="Kavagutti S V."/>
        </authorList>
    </citation>
    <scope>NUCLEOTIDE SEQUENCE</scope>
</reference>
<dbReference type="AlphaFoldDB" id="A0A6J6TUR0"/>